<feature type="region of interest" description="Disordered" evidence="1">
    <location>
        <begin position="64"/>
        <end position="132"/>
    </location>
</feature>
<name>A0A9P8YF24_9PEZI</name>
<dbReference type="OrthoDB" id="5403747at2759"/>
<feature type="compositionally biased region" description="Basic residues" evidence="1">
    <location>
        <begin position="91"/>
        <end position="100"/>
    </location>
</feature>
<gene>
    <name evidence="2" type="ORF">B0I36DRAFT_344311</name>
</gene>
<organism evidence="2 3">
    <name type="scientific">Microdochium trichocladiopsis</name>
    <dbReference type="NCBI Taxonomy" id="1682393"/>
    <lineage>
        <taxon>Eukaryota</taxon>
        <taxon>Fungi</taxon>
        <taxon>Dikarya</taxon>
        <taxon>Ascomycota</taxon>
        <taxon>Pezizomycotina</taxon>
        <taxon>Sordariomycetes</taxon>
        <taxon>Xylariomycetidae</taxon>
        <taxon>Xylariales</taxon>
        <taxon>Microdochiaceae</taxon>
        <taxon>Microdochium</taxon>
    </lineage>
</organism>
<evidence type="ECO:0000256" key="1">
    <source>
        <dbReference type="SAM" id="MobiDB-lite"/>
    </source>
</evidence>
<proteinExistence type="predicted"/>
<protein>
    <submittedName>
        <fullName evidence="2">Uncharacterized protein</fullName>
    </submittedName>
</protein>
<evidence type="ECO:0000313" key="2">
    <source>
        <dbReference type="EMBL" id="KAH7040592.1"/>
    </source>
</evidence>
<comment type="caution">
    <text evidence="2">The sequence shown here is derived from an EMBL/GenBank/DDBJ whole genome shotgun (WGS) entry which is preliminary data.</text>
</comment>
<dbReference type="EMBL" id="JAGTJQ010000001">
    <property type="protein sequence ID" value="KAH7040592.1"/>
    <property type="molecule type" value="Genomic_DNA"/>
</dbReference>
<keyword evidence="3" id="KW-1185">Reference proteome</keyword>
<sequence length="132" mass="14687">MAPATPTKADTKSSGGEKDVEFLIAVLQCFENEPKVDLEKLRVMTGMATKAAANTKWWRVRQKYMPNAVSPKKRKGDTDSDAAEDGDAKPKPKTPRKARVKKAEPEDERDTDKRSAVKKESSALKHEDEDEA</sequence>
<dbReference type="RefSeq" id="XP_046018647.1">
    <property type="nucleotide sequence ID" value="XM_046156248.1"/>
</dbReference>
<dbReference type="AlphaFoldDB" id="A0A9P8YF24"/>
<accession>A0A9P8YF24</accession>
<feature type="compositionally biased region" description="Basic and acidic residues" evidence="1">
    <location>
        <begin position="110"/>
        <end position="132"/>
    </location>
</feature>
<reference evidence="2" key="1">
    <citation type="journal article" date="2021" name="Nat. Commun.">
        <title>Genetic determinants of endophytism in the Arabidopsis root mycobiome.</title>
        <authorList>
            <person name="Mesny F."/>
            <person name="Miyauchi S."/>
            <person name="Thiergart T."/>
            <person name="Pickel B."/>
            <person name="Atanasova L."/>
            <person name="Karlsson M."/>
            <person name="Huettel B."/>
            <person name="Barry K.W."/>
            <person name="Haridas S."/>
            <person name="Chen C."/>
            <person name="Bauer D."/>
            <person name="Andreopoulos W."/>
            <person name="Pangilinan J."/>
            <person name="LaButti K."/>
            <person name="Riley R."/>
            <person name="Lipzen A."/>
            <person name="Clum A."/>
            <person name="Drula E."/>
            <person name="Henrissat B."/>
            <person name="Kohler A."/>
            <person name="Grigoriev I.V."/>
            <person name="Martin F.M."/>
            <person name="Hacquard S."/>
        </authorList>
    </citation>
    <scope>NUCLEOTIDE SEQUENCE</scope>
    <source>
        <strain evidence="2">MPI-CAGE-CH-0230</strain>
    </source>
</reference>
<evidence type="ECO:0000313" key="3">
    <source>
        <dbReference type="Proteomes" id="UP000756346"/>
    </source>
</evidence>
<dbReference type="GeneID" id="70185794"/>
<dbReference type="Proteomes" id="UP000756346">
    <property type="component" value="Unassembled WGS sequence"/>
</dbReference>